<protein>
    <submittedName>
        <fullName evidence="2">CGNR zinc finger domain-containing protein</fullName>
    </submittedName>
</protein>
<dbReference type="EMBL" id="JAJEKE010000005">
    <property type="protein sequence ID" value="MCQ1529523.1"/>
    <property type="molecule type" value="Genomic_DNA"/>
</dbReference>
<dbReference type="RefSeq" id="WP_255227039.1">
    <property type="nucleotide sequence ID" value="NZ_JAJEKE010000005.1"/>
</dbReference>
<accession>A0ABT1NE33</accession>
<dbReference type="SUPFAM" id="SSF160904">
    <property type="entry name" value="Jann2411-like"/>
    <property type="match status" value="1"/>
</dbReference>
<dbReference type="Pfam" id="PF11706">
    <property type="entry name" value="zf-CGNR"/>
    <property type="match status" value="1"/>
</dbReference>
<gene>
    <name evidence="2" type="ORF">LJD61_08145</name>
</gene>
<evidence type="ECO:0000313" key="2">
    <source>
        <dbReference type="EMBL" id="MCQ1529523.1"/>
    </source>
</evidence>
<evidence type="ECO:0000259" key="1">
    <source>
        <dbReference type="Pfam" id="PF11706"/>
    </source>
</evidence>
<comment type="caution">
    <text evidence="2">The sequence shown here is derived from an EMBL/GenBank/DDBJ whole genome shotgun (WGS) entry which is preliminary data.</text>
</comment>
<evidence type="ECO:0000313" key="3">
    <source>
        <dbReference type="Proteomes" id="UP001651880"/>
    </source>
</evidence>
<name>A0ABT1NE33_9FIRM</name>
<organism evidence="2 3">
    <name type="scientific">Lutispora saccharofermentans</name>
    <dbReference type="NCBI Taxonomy" id="3024236"/>
    <lineage>
        <taxon>Bacteria</taxon>
        <taxon>Bacillati</taxon>
        <taxon>Bacillota</taxon>
        <taxon>Clostridia</taxon>
        <taxon>Lutisporales</taxon>
        <taxon>Lutisporaceae</taxon>
        <taxon>Lutispora</taxon>
    </lineage>
</organism>
<sequence length="186" mass="21933">MNFICIDFINSAWYSSHREYGEALANPEWVASFTEKWMMETIDMPDSKELAELIRLRELLADALASVKADGKLSTEVIVTLNHYLFSGIYSRRIVNTEDGYMLEKVPVNQGWAWVKSEIAESFIDLISNHEIERIRYCENPQCGWIFYDKTKNRSGRWCDDSCRNLMKVRRFRERKRKDKLADTEI</sequence>
<dbReference type="InterPro" id="IPR023286">
    <property type="entry name" value="ABATE_dom_sf"/>
</dbReference>
<dbReference type="Proteomes" id="UP001651880">
    <property type="component" value="Unassembled WGS sequence"/>
</dbReference>
<dbReference type="InterPro" id="IPR021005">
    <property type="entry name" value="Znf_CGNR"/>
</dbReference>
<reference evidence="2 3" key="1">
    <citation type="submission" date="2021-10" db="EMBL/GenBank/DDBJ databases">
        <title>Lutispora strain m25 sp. nov., a thermophilic, non-spore-forming bacterium isolated from a lab-scale methanogenic bioreactor digesting anaerobic sludge.</title>
        <authorList>
            <person name="El Houari A."/>
            <person name="Mcdonald J."/>
        </authorList>
    </citation>
    <scope>NUCLEOTIDE SEQUENCE [LARGE SCALE GENOMIC DNA]</scope>
    <source>
        <strain evidence="3">m25</strain>
    </source>
</reference>
<feature type="domain" description="Zinc finger CGNR" evidence="1">
    <location>
        <begin position="134"/>
        <end position="176"/>
    </location>
</feature>
<proteinExistence type="predicted"/>
<dbReference type="PANTHER" id="PTHR35525">
    <property type="entry name" value="BLL6575 PROTEIN"/>
    <property type="match status" value="1"/>
</dbReference>
<dbReference type="Gene3D" id="1.10.3300.10">
    <property type="entry name" value="Jann2411-like domain"/>
    <property type="match status" value="1"/>
</dbReference>
<keyword evidence="3" id="KW-1185">Reference proteome</keyword>
<dbReference type="InterPro" id="IPR010852">
    <property type="entry name" value="ABATE"/>
</dbReference>
<dbReference type="PANTHER" id="PTHR35525:SF3">
    <property type="entry name" value="BLL6575 PROTEIN"/>
    <property type="match status" value="1"/>
</dbReference>
<dbReference type="Pfam" id="PF07336">
    <property type="entry name" value="ABATE"/>
    <property type="match status" value="1"/>
</dbReference>